<sequence>MGVPAETAGLGLAAAEAGAAPEPPAAAAGVASNPVAIVASMAALAPAAASFRASPDFMRGCSVRVGSIKAPQETVAAPTPAVPGPTAKPR</sequence>
<evidence type="ECO:0000313" key="2">
    <source>
        <dbReference type="Proteomes" id="UP001500831"/>
    </source>
</evidence>
<comment type="caution">
    <text evidence="1">The sequence shown here is derived from an EMBL/GenBank/DDBJ whole genome shotgun (WGS) entry which is preliminary data.</text>
</comment>
<evidence type="ECO:0000313" key="1">
    <source>
        <dbReference type="EMBL" id="GAA2861732.1"/>
    </source>
</evidence>
<reference evidence="1 2" key="1">
    <citation type="journal article" date="2019" name="Int. J. Syst. Evol. Microbiol.">
        <title>The Global Catalogue of Microorganisms (GCM) 10K type strain sequencing project: providing services to taxonomists for standard genome sequencing and annotation.</title>
        <authorList>
            <consortium name="The Broad Institute Genomics Platform"/>
            <consortium name="The Broad Institute Genome Sequencing Center for Infectious Disease"/>
            <person name="Wu L."/>
            <person name="Ma J."/>
        </authorList>
    </citation>
    <scope>NUCLEOTIDE SEQUENCE [LARGE SCALE GENOMIC DNA]</scope>
    <source>
        <strain evidence="1 2">JCM 6242</strain>
    </source>
</reference>
<dbReference type="Proteomes" id="UP001500831">
    <property type="component" value="Unassembled WGS sequence"/>
</dbReference>
<dbReference type="EMBL" id="BAAAVI010000011">
    <property type="protein sequence ID" value="GAA2861732.1"/>
    <property type="molecule type" value="Genomic_DNA"/>
</dbReference>
<proteinExistence type="predicted"/>
<accession>A0ABN3VU07</accession>
<keyword evidence="2" id="KW-1185">Reference proteome</keyword>
<protein>
    <submittedName>
        <fullName evidence="1">Uncharacterized protein</fullName>
    </submittedName>
</protein>
<name>A0ABN3VU07_9ACTN</name>
<organism evidence="1 2">
    <name type="scientific">Streptosporangium fragile</name>
    <dbReference type="NCBI Taxonomy" id="46186"/>
    <lineage>
        <taxon>Bacteria</taxon>
        <taxon>Bacillati</taxon>
        <taxon>Actinomycetota</taxon>
        <taxon>Actinomycetes</taxon>
        <taxon>Streptosporangiales</taxon>
        <taxon>Streptosporangiaceae</taxon>
        <taxon>Streptosporangium</taxon>
    </lineage>
</organism>
<gene>
    <name evidence="1" type="ORF">GCM10010517_20500</name>
</gene>